<reference evidence="8 9" key="1">
    <citation type="submission" date="2015-03" db="EMBL/GenBank/DDBJ databases">
        <title>Draft genome sequence of Luteibacter yeojuensis strain SU11.</title>
        <authorList>
            <person name="Sulaiman J."/>
            <person name="Priya K."/>
            <person name="Chan K.-G."/>
        </authorList>
    </citation>
    <scope>NUCLEOTIDE SEQUENCE [LARGE SCALE GENOMIC DNA]</scope>
    <source>
        <strain evidence="8 9">SU11</strain>
    </source>
</reference>
<evidence type="ECO:0000313" key="8">
    <source>
        <dbReference type="EMBL" id="KJV37309.1"/>
    </source>
</evidence>
<evidence type="ECO:0000256" key="3">
    <source>
        <dbReference type="ARBA" id="ARBA00023237"/>
    </source>
</evidence>
<dbReference type="SUPFAM" id="SSF103088">
    <property type="entry name" value="OmpA-like"/>
    <property type="match status" value="1"/>
</dbReference>
<keyword evidence="2 4" id="KW-0472">Membrane</keyword>
<dbReference type="Pfam" id="PF00691">
    <property type="entry name" value="OmpA"/>
    <property type="match status" value="1"/>
</dbReference>
<evidence type="ECO:0000313" key="9">
    <source>
        <dbReference type="Proteomes" id="UP000033651"/>
    </source>
</evidence>
<dbReference type="InterPro" id="IPR006664">
    <property type="entry name" value="OMP_bac"/>
</dbReference>
<evidence type="ECO:0000256" key="5">
    <source>
        <dbReference type="SAM" id="MobiDB-lite"/>
    </source>
</evidence>
<evidence type="ECO:0000256" key="4">
    <source>
        <dbReference type="PROSITE-ProRule" id="PRU00473"/>
    </source>
</evidence>
<feature type="region of interest" description="Disordered" evidence="5">
    <location>
        <begin position="300"/>
        <end position="319"/>
    </location>
</feature>
<name>A0A0F3L4M3_9GAMM</name>
<dbReference type="EMBL" id="JZRB01000001">
    <property type="protein sequence ID" value="KJV37309.1"/>
    <property type="molecule type" value="Genomic_DNA"/>
</dbReference>
<accession>A0A0F3L4M3</accession>
<evidence type="ECO:0000259" key="7">
    <source>
        <dbReference type="PROSITE" id="PS51123"/>
    </source>
</evidence>
<dbReference type="InterPro" id="IPR036737">
    <property type="entry name" value="OmpA-like_sf"/>
</dbReference>
<dbReference type="CDD" id="cd07185">
    <property type="entry name" value="OmpA_C-like"/>
    <property type="match status" value="1"/>
</dbReference>
<dbReference type="PATRIC" id="fig|345309.4.peg.75"/>
<dbReference type="InterPro" id="IPR006665">
    <property type="entry name" value="OmpA-like"/>
</dbReference>
<evidence type="ECO:0000256" key="1">
    <source>
        <dbReference type="ARBA" id="ARBA00004442"/>
    </source>
</evidence>
<dbReference type="Gene3D" id="3.30.1330.60">
    <property type="entry name" value="OmpA-like domain"/>
    <property type="match status" value="1"/>
</dbReference>
<comment type="subcellular location">
    <subcellularLocation>
        <location evidence="1">Cell outer membrane</location>
    </subcellularLocation>
</comment>
<feature type="chain" id="PRO_5002463543" description="OmpA-like domain-containing protein" evidence="6">
    <location>
        <begin position="22"/>
        <end position="319"/>
    </location>
</feature>
<dbReference type="GO" id="GO:0009279">
    <property type="term" value="C:cell outer membrane"/>
    <property type="evidence" value="ECO:0007669"/>
    <property type="project" value="UniProtKB-SubCell"/>
</dbReference>
<keyword evidence="6" id="KW-0732">Signal</keyword>
<sequence length="319" mass="33151">MRKLVCVAAMLSLGVTQVTFSADLAGAKDHPLVSRFRGADAVGYGQADFGNARLPSGANGKHTDAAGRLTDIVYRAPPGKRAAEVFENYRQALAGAGFAISWQCGPGTRDDGCGGFRFAGDLADPVIATLKGDSSEMIKLLDATNNNVSYLIATLVKNGQTSTVALMVSQDDERPTGVLLRVIDAAPMAQGQVTVDAAAMAKGLAAEGKITLYGLHFATDSATLTPDSKQTLDEMAKALKAAPALKVYIVGHTDNTGALAHNEKLSQDRAAAVVKALTTTYGIAANRLAAKGLASYSPVAANTSEPGKAKNRRVEMVAQ</sequence>
<feature type="domain" description="OmpA-like" evidence="7">
    <location>
        <begin position="204"/>
        <end position="319"/>
    </location>
</feature>
<feature type="signal peptide" evidence="6">
    <location>
        <begin position="1"/>
        <end position="21"/>
    </location>
</feature>
<keyword evidence="9" id="KW-1185">Reference proteome</keyword>
<comment type="caution">
    <text evidence="8">The sequence shown here is derived from an EMBL/GenBank/DDBJ whole genome shotgun (WGS) entry which is preliminary data.</text>
</comment>
<dbReference type="PROSITE" id="PS51123">
    <property type="entry name" value="OMPA_2"/>
    <property type="match status" value="1"/>
</dbReference>
<organism evidence="8 9">
    <name type="scientific">Luteibacter yeojuensis</name>
    <dbReference type="NCBI Taxonomy" id="345309"/>
    <lineage>
        <taxon>Bacteria</taxon>
        <taxon>Pseudomonadati</taxon>
        <taxon>Pseudomonadota</taxon>
        <taxon>Gammaproteobacteria</taxon>
        <taxon>Lysobacterales</taxon>
        <taxon>Rhodanobacteraceae</taxon>
        <taxon>Luteibacter</taxon>
    </lineage>
</organism>
<keyword evidence="3" id="KW-0998">Cell outer membrane</keyword>
<gene>
    <name evidence="8" type="ORF">VI08_00365</name>
</gene>
<dbReference type="Proteomes" id="UP000033651">
    <property type="component" value="Unassembled WGS sequence"/>
</dbReference>
<dbReference type="RefSeq" id="WP_045827547.1">
    <property type="nucleotide sequence ID" value="NZ_JZRB01000001.1"/>
</dbReference>
<dbReference type="PRINTS" id="PR01021">
    <property type="entry name" value="OMPADOMAIN"/>
</dbReference>
<evidence type="ECO:0000256" key="6">
    <source>
        <dbReference type="SAM" id="SignalP"/>
    </source>
</evidence>
<proteinExistence type="predicted"/>
<evidence type="ECO:0000256" key="2">
    <source>
        <dbReference type="ARBA" id="ARBA00023136"/>
    </source>
</evidence>
<dbReference type="OrthoDB" id="9792021at2"/>
<protein>
    <recommendedName>
        <fullName evidence="7">OmpA-like domain-containing protein</fullName>
    </recommendedName>
</protein>
<dbReference type="AlphaFoldDB" id="A0A0F3L4M3"/>
<dbReference type="PANTHER" id="PTHR30329">
    <property type="entry name" value="STATOR ELEMENT OF FLAGELLAR MOTOR COMPLEX"/>
    <property type="match status" value="1"/>
</dbReference>
<dbReference type="InterPro" id="IPR050330">
    <property type="entry name" value="Bact_OuterMem_StrucFunc"/>
</dbReference>
<dbReference type="PANTHER" id="PTHR30329:SF21">
    <property type="entry name" value="LIPOPROTEIN YIAD-RELATED"/>
    <property type="match status" value="1"/>
</dbReference>